<gene>
    <name evidence="1" type="ORF">PORY_001734</name>
</gene>
<comment type="caution">
    <text evidence="1">The sequence shown here is derived from an EMBL/GenBank/DDBJ whole genome shotgun (WGS) entry which is preliminary data.</text>
</comment>
<evidence type="ECO:0000313" key="1">
    <source>
        <dbReference type="EMBL" id="KAG4305059.1"/>
    </source>
</evidence>
<keyword evidence="2" id="KW-1185">Reference proteome</keyword>
<proteinExistence type="predicted"/>
<accession>A0ACB7CHX8</accession>
<reference evidence="1 2" key="1">
    <citation type="journal article" date="2021" name="Commun. Biol.">
        <title>Genomic insights into the host specific adaptation of the Pneumocystis genus.</title>
        <authorList>
            <person name="Cisse O.H."/>
            <person name="Ma L."/>
            <person name="Dekker J.P."/>
            <person name="Khil P.P."/>
            <person name="Youn J.-H."/>
            <person name="Brenchley J.M."/>
            <person name="Blair R."/>
            <person name="Pahar B."/>
            <person name="Chabe M."/>
            <person name="Van Rompay K.K.A."/>
            <person name="Keesler R."/>
            <person name="Sukura A."/>
            <person name="Hirsch V."/>
            <person name="Kutty G."/>
            <person name="Liu Y."/>
            <person name="Peng L."/>
            <person name="Chen J."/>
            <person name="Song J."/>
            <person name="Weissenbacher-Lang C."/>
            <person name="Xu J."/>
            <person name="Upham N.S."/>
            <person name="Stajich J.E."/>
            <person name="Cuomo C.A."/>
            <person name="Cushion M.T."/>
            <person name="Kovacs J.A."/>
        </authorList>
    </citation>
    <scope>NUCLEOTIDE SEQUENCE [LARGE SCALE GENOMIC DNA]</scope>
    <source>
        <strain evidence="1 2">RABM</strain>
    </source>
</reference>
<sequence length="1038" mass="120336">MYGCLNQNKSENSLGLISSTNSTILIVQRDFIVRAVENKPCLSGSVLYLEPFLEITTYNIEIISDQFQSGSTSFSNCEKGSLLDGTFGDSGCFFEKNKTCSICMGEISDKFIKTRGIIIHPECFKCYDCHKILVSDFFLINDPEENGQQYLCETDYFRRFDLLCTSCGKALKGIYIMALNKKYHIEHFTCSICSATFSPDDSYYVHKGNTYCYFHYCTNIGIKCNGCRFIISKQFTEILRNGRNENWHVGCYVIYKFWKIKLALWEKDLNFVLSLDQLLEKEKDLKEKVYRIWKVLSEFEKSFMACINNILLHISDSSYIDEIIGAEKIVEHVEILFFALDQLELSFHEFNQKLVILYNKVKMFFRKIVCFFFQLLTTWKLRIQGLGATYNFFSLTSGLSRYLKYLTRLSLIGALQLVSEKDSINPTAVYDFLDCLDRLNLNMKLTDGLDNKEALFETLLSVKYNDITSYICMICQKSIEGKCVRIDNKRCHMYCLKCFKCNKSMEQEPNDARWNKSSESILCLKCATNDSCEEFLQVTEYSQYIFLLRVILLRLYVVFRNGSIIPHLSNISQLEIRSFWNQKGFFSICDSFQAKLFNNDKIYFRILEDIEKLYELYLNSEAFDKDSDFSNIDNIKASDTNEDEIKYKLNTFPYECLNDSLMNSKLKVELKNISEISTPRFNKELMSSNSIETKLYLSSLSILETFFIKHVAILLIEPLVRDFFSSDELLDIVRPKKKGFFGKFAKAIKSINDDKKRYKKKVFGVPLETLVEENGVNSEHGMVPGCLYIPEFIDEIISAMKQMDVSVEGIFRKNGNIKKLNDFTESIDSNFNNISFDNESPIQLAALLKKFLRELPEPLLTFKLHKLFLASQKIDDENIRHRVLHLTCCLLPKCHLNCMEAIFLFLNWVASFAEVNEESGNKMDVYNLATVITPDILYSKNREAKVDEAILAIKVVYTLIEFIDKFSLVPTDLLSILHDSRVLIENQDLSVEDMLEEYEKILEINSLKNEKLSPIKKFTILDIMNIKHSDQKTNVDAI</sequence>
<dbReference type="EMBL" id="JABTEG010000005">
    <property type="protein sequence ID" value="KAG4305059.1"/>
    <property type="molecule type" value="Genomic_DNA"/>
</dbReference>
<protein>
    <submittedName>
        <fullName evidence="1">Uncharacterized protein</fullName>
    </submittedName>
</protein>
<name>A0ACB7CHX8_9ASCO</name>
<organism evidence="1 2">
    <name type="scientific">Pneumocystis oryctolagi</name>
    <dbReference type="NCBI Taxonomy" id="42067"/>
    <lineage>
        <taxon>Eukaryota</taxon>
        <taxon>Fungi</taxon>
        <taxon>Dikarya</taxon>
        <taxon>Ascomycota</taxon>
        <taxon>Taphrinomycotina</taxon>
        <taxon>Pneumocystomycetes</taxon>
        <taxon>Pneumocystaceae</taxon>
        <taxon>Pneumocystis</taxon>
    </lineage>
</organism>
<evidence type="ECO:0000313" key="2">
    <source>
        <dbReference type="Proteomes" id="UP000768646"/>
    </source>
</evidence>
<dbReference type="Proteomes" id="UP000768646">
    <property type="component" value="Unassembled WGS sequence"/>
</dbReference>